<feature type="transmembrane region" description="Helical" evidence="2">
    <location>
        <begin position="312"/>
        <end position="331"/>
    </location>
</feature>
<proteinExistence type="predicted"/>
<evidence type="ECO:0000313" key="3">
    <source>
        <dbReference type="EMBL" id="QHU13967.1"/>
    </source>
</evidence>
<keyword evidence="2" id="KW-1133">Transmembrane helix</keyword>
<keyword evidence="2" id="KW-0812">Transmembrane</keyword>
<sequence>MSSASETQMGNDKRASVLPTSTASGPGFLGPDYNPADEMSAPAQIGVKRGDSLESVVGAVKGVVYYTDMIGFGSSSTAFTNGMPGLKPLGVNYFLRTGATCSNGADMWEYVETIPNGSALGSNIQNAIADMGLPQLRGMAPGILEDAKAALDPSPILNAVAGSGYPQCRLMKLPVGDFDGRITNRDGKLLVDPNGLLKTRDGRFFQEQWIQDRIAPPVRRSGETDLAFFLRGKQVQLPYDEWNKQPKNYATNGCLKDPSQGGAQPIFCAKQNTVTQITLPDKSTVNAVGIDGFEDYMVRTSSVNRSESTKKLISLSVATIALMGLVAFWSVKKN</sequence>
<accession>A0A6C0KB95</accession>
<feature type="region of interest" description="Disordered" evidence="1">
    <location>
        <begin position="1"/>
        <end position="35"/>
    </location>
</feature>
<dbReference type="EMBL" id="MN740828">
    <property type="protein sequence ID" value="QHU13967.1"/>
    <property type="molecule type" value="Genomic_DNA"/>
</dbReference>
<organism evidence="3">
    <name type="scientific">viral metagenome</name>
    <dbReference type="NCBI Taxonomy" id="1070528"/>
    <lineage>
        <taxon>unclassified sequences</taxon>
        <taxon>metagenomes</taxon>
        <taxon>organismal metagenomes</taxon>
    </lineage>
</organism>
<keyword evidence="2" id="KW-0472">Membrane</keyword>
<dbReference type="AlphaFoldDB" id="A0A6C0KB95"/>
<evidence type="ECO:0000256" key="1">
    <source>
        <dbReference type="SAM" id="MobiDB-lite"/>
    </source>
</evidence>
<feature type="compositionally biased region" description="Polar residues" evidence="1">
    <location>
        <begin position="1"/>
        <end position="10"/>
    </location>
</feature>
<evidence type="ECO:0000256" key="2">
    <source>
        <dbReference type="SAM" id="Phobius"/>
    </source>
</evidence>
<reference evidence="3" key="1">
    <citation type="journal article" date="2020" name="Nature">
        <title>Giant virus diversity and host interactions through global metagenomics.</title>
        <authorList>
            <person name="Schulz F."/>
            <person name="Roux S."/>
            <person name="Paez-Espino D."/>
            <person name="Jungbluth S."/>
            <person name="Walsh D.A."/>
            <person name="Denef V.J."/>
            <person name="McMahon K.D."/>
            <person name="Konstantinidis K.T."/>
            <person name="Eloe-Fadrosh E.A."/>
            <person name="Kyrpides N.C."/>
            <person name="Woyke T."/>
        </authorList>
    </citation>
    <scope>NUCLEOTIDE SEQUENCE</scope>
    <source>
        <strain evidence="3">GVMAG-S-1101182-85</strain>
    </source>
</reference>
<name>A0A6C0KB95_9ZZZZ</name>
<protein>
    <submittedName>
        <fullName evidence="3">Uncharacterized protein</fullName>
    </submittedName>
</protein>